<dbReference type="InterPro" id="IPR036770">
    <property type="entry name" value="Ankyrin_rpt-contain_sf"/>
</dbReference>
<evidence type="ECO:0000256" key="2">
    <source>
        <dbReference type="SAM" id="MobiDB-lite"/>
    </source>
</evidence>
<evidence type="ECO:0008006" key="5">
    <source>
        <dbReference type="Google" id="ProtNLM"/>
    </source>
</evidence>
<sequence>MRSCRTWFSSRDGPSQTSAREIRMENNNLLDIRIYLKFEFEVNHGSVSFSFDAARVVQTIADKAEGAFLWASLVASNVLRVAHQTSSAAAIDEAMYLPTNLEAAYRTILGQLGCSFDAPHHKNIETALVMVLCAFRPLSPVELQSTLELIDSTDQHLRIHHSHTEAGTLMKKIDMEIRPNLPDAATQLKVLSGGLIDISSLSSVTSNRPKTAAGPIVQFVHSSVRDYILEAGCSSMKGHKLTQTLHFRMGEVCLKLVHKMTATLRRGDTKPTISTFPFLRYALSHGIRHLSLAGTMAKEPEMEDVNKSSVYQHGFFNDWVLLYSQAFGNERFKPGRTKALHVMSYFGLLWGSLDVWGNRHGDIDEENHKGQTPLSLAAAMGHYDMCHSLVEKGANVNHRDHVYGQTPLSLAAAYGHGEIVRLLLKAGSDPNDHMSGVTPLWMAVRGDDLQSVQLLLEQGSDPTSTNLRTGETALSLASAHGSLPILSLLLRYKARVTKNWDKRGWTPLHHAASRGRKMTLQLLLNNLEPKELSEMKAGLGRVQYSWVDNVLRDVMTSPCLIQCGLSEAGESQDTQQGKGKERECPKKSASTPGRKRARHEPNSESDGDDCEEDDSGTPEKRTAPKSQNGRRLACPYHKRNAEKYHTGACNGTGFTGIHRLK</sequence>
<dbReference type="Gene3D" id="1.25.40.20">
    <property type="entry name" value="Ankyrin repeat-containing domain"/>
    <property type="match status" value="2"/>
</dbReference>
<name>A0AAJ0CRR9_9HYPO</name>
<feature type="repeat" description="ANK" evidence="1">
    <location>
        <begin position="403"/>
        <end position="435"/>
    </location>
</feature>
<dbReference type="PRINTS" id="PR01415">
    <property type="entry name" value="ANKYRIN"/>
</dbReference>
<proteinExistence type="predicted"/>
<comment type="caution">
    <text evidence="3">The sequence shown here is derived from an EMBL/GenBank/DDBJ whole genome shotgun (WGS) entry which is preliminary data.</text>
</comment>
<organism evidence="3 4">
    <name type="scientific">Conoideocrella luteorostrata</name>
    <dbReference type="NCBI Taxonomy" id="1105319"/>
    <lineage>
        <taxon>Eukaryota</taxon>
        <taxon>Fungi</taxon>
        <taxon>Dikarya</taxon>
        <taxon>Ascomycota</taxon>
        <taxon>Pezizomycotina</taxon>
        <taxon>Sordariomycetes</taxon>
        <taxon>Hypocreomycetidae</taxon>
        <taxon>Hypocreales</taxon>
        <taxon>Clavicipitaceae</taxon>
        <taxon>Conoideocrella</taxon>
    </lineage>
</organism>
<dbReference type="SMART" id="SM00248">
    <property type="entry name" value="ANK"/>
    <property type="match status" value="5"/>
</dbReference>
<dbReference type="AlphaFoldDB" id="A0AAJ0CRR9"/>
<feature type="repeat" description="ANK" evidence="1">
    <location>
        <begin position="503"/>
        <end position="526"/>
    </location>
</feature>
<feature type="repeat" description="ANK" evidence="1">
    <location>
        <begin position="369"/>
        <end position="401"/>
    </location>
</feature>
<dbReference type="PROSITE" id="PS50088">
    <property type="entry name" value="ANK_REPEAT"/>
    <property type="match status" value="4"/>
</dbReference>
<evidence type="ECO:0000313" key="3">
    <source>
        <dbReference type="EMBL" id="KAK2603591.1"/>
    </source>
</evidence>
<reference evidence="3" key="1">
    <citation type="submission" date="2023-06" db="EMBL/GenBank/DDBJ databases">
        <title>Conoideocrella luteorostrata (Hypocreales: Clavicipitaceae), a potential biocontrol fungus for elongate hemlock scale in United States Christmas tree production areas.</title>
        <authorList>
            <person name="Barrett H."/>
            <person name="Lovett B."/>
            <person name="Macias A.M."/>
            <person name="Stajich J.E."/>
            <person name="Kasson M.T."/>
        </authorList>
    </citation>
    <scope>NUCLEOTIDE SEQUENCE</scope>
    <source>
        <strain evidence="3">ARSEF 14590</strain>
    </source>
</reference>
<evidence type="ECO:0000313" key="4">
    <source>
        <dbReference type="Proteomes" id="UP001251528"/>
    </source>
</evidence>
<dbReference type="PANTHER" id="PTHR24184">
    <property type="entry name" value="SI:CH211-189E2.2"/>
    <property type="match status" value="1"/>
</dbReference>
<dbReference type="PANTHER" id="PTHR24184:SF11">
    <property type="entry name" value="ANKYRIN REPEAT AND SOCS BOX CONTAINING 3"/>
    <property type="match status" value="1"/>
</dbReference>
<feature type="region of interest" description="Disordered" evidence="2">
    <location>
        <begin position="568"/>
        <end position="634"/>
    </location>
</feature>
<keyword evidence="1" id="KW-0040">ANK repeat</keyword>
<dbReference type="Pfam" id="PF12796">
    <property type="entry name" value="Ank_2"/>
    <property type="match status" value="2"/>
</dbReference>
<keyword evidence="4" id="KW-1185">Reference proteome</keyword>
<dbReference type="InterPro" id="IPR002110">
    <property type="entry name" value="Ankyrin_rpt"/>
</dbReference>
<evidence type="ECO:0000256" key="1">
    <source>
        <dbReference type="PROSITE-ProRule" id="PRU00023"/>
    </source>
</evidence>
<gene>
    <name evidence="3" type="ORF">QQS21_004172</name>
</gene>
<protein>
    <recommendedName>
        <fullName evidence="5">Ankyrin repeat protein</fullName>
    </recommendedName>
</protein>
<feature type="compositionally biased region" description="Acidic residues" evidence="2">
    <location>
        <begin position="603"/>
        <end position="616"/>
    </location>
</feature>
<feature type="repeat" description="ANK" evidence="1">
    <location>
        <begin position="435"/>
        <end position="467"/>
    </location>
</feature>
<dbReference type="Proteomes" id="UP001251528">
    <property type="component" value="Unassembled WGS sequence"/>
</dbReference>
<dbReference type="SUPFAM" id="SSF48403">
    <property type="entry name" value="Ankyrin repeat"/>
    <property type="match status" value="1"/>
</dbReference>
<accession>A0AAJ0CRR9</accession>
<dbReference type="PROSITE" id="PS50297">
    <property type="entry name" value="ANK_REP_REGION"/>
    <property type="match status" value="4"/>
</dbReference>
<dbReference type="EMBL" id="JASWJB010000060">
    <property type="protein sequence ID" value="KAK2603591.1"/>
    <property type="molecule type" value="Genomic_DNA"/>
</dbReference>